<evidence type="ECO:0000256" key="3">
    <source>
        <dbReference type="PROSITE-ProRule" id="PRU00059"/>
    </source>
</evidence>
<feature type="domain" description="CUB" evidence="6">
    <location>
        <begin position="26"/>
        <end position="143"/>
    </location>
</feature>
<keyword evidence="2 3" id="KW-1015">Disulfide bond</keyword>
<gene>
    <name evidence="7" type="ORF">PLOB_00032943</name>
</gene>
<dbReference type="CDD" id="cd00041">
    <property type="entry name" value="CUB"/>
    <property type="match status" value="5"/>
</dbReference>
<proteinExistence type="predicted"/>
<dbReference type="SMART" id="SM00042">
    <property type="entry name" value="CUB"/>
    <property type="match status" value="5"/>
</dbReference>
<evidence type="ECO:0000313" key="8">
    <source>
        <dbReference type="Proteomes" id="UP001159405"/>
    </source>
</evidence>
<keyword evidence="1" id="KW-0677">Repeat</keyword>
<dbReference type="Pfam" id="PF00431">
    <property type="entry name" value="CUB"/>
    <property type="match status" value="5"/>
</dbReference>
<dbReference type="InterPro" id="IPR035914">
    <property type="entry name" value="Sperma_CUB_dom_sf"/>
</dbReference>
<evidence type="ECO:0000256" key="2">
    <source>
        <dbReference type="ARBA" id="ARBA00023157"/>
    </source>
</evidence>
<keyword evidence="5" id="KW-0732">Signal</keyword>
<evidence type="ECO:0000256" key="1">
    <source>
        <dbReference type="ARBA" id="ARBA00022737"/>
    </source>
</evidence>
<dbReference type="SUPFAM" id="SSF49854">
    <property type="entry name" value="Spermadhesin, CUB domain"/>
    <property type="match status" value="5"/>
</dbReference>
<feature type="chain" id="PRO_5045312415" description="CUB domain-containing protein" evidence="5">
    <location>
        <begin position="25"/>
        <end position="749"/>
    </location>
</feature>
<feature type="domain" description="CUB" evidence="6">
    <location>
        <begin position="549"/>
        <end position="666"/>
    </location>
</feature>
<dbReference type="Gene3D" id="2.60.120.290">
    <property type="entry name" value="Spermadhesin, CUB domain"/>
    <property type="match status" value="5"/>
</dbReference>
<evidence type="ECO:0000256" key="5">
    <source>
        <dbReference type="SAM" id="SignalP"/>
    </source>
</evidence>
<dbReference type="EMBL" id="CALNXK010000043">
    <property type="protein sequence ID" value="CAH3127444.1"/>
    <property type="molecule type" value="Genomic_DNA"/>
</dbReference>
<feature type="domain" description="CUB" evidence="6">
    <location>
        <begin position="436"/>
        <end position="545"/>
    </location>
</feature>
<dbReference type="Proteomes" id="UP001159405">
    <property type="component" value="Unassembled WGS sequence"/>
</dbReference>
<evidence type="ECO:0000256" key="4">
    <source>
        <dbReference type="SAM" id="Phobius"/>
    </source>
</evidence>
<evidence type="ECO:0000313" key="7">
    <source>
        <dbReference type="EMBL" id="CAH3127444.1"/>
    </source>
</evidence>
<feature type="disulfide bond" evidence="3">
    <location>
        <begin position="149"/>
        <end position="176"/>
    </location>
</feature>
<feature type="transmembrane region" description="Helical" evidence="4">
    <location>
        <begin position="669"/>
        <end position="694"/>
    </location>
</feature>
<name>A0ABN8P2E3_9CNID</name>
<keyword evidence="4" id="KW-0812">Transmembrane</keyword>
<feature type="domain" description="CUB" evidence="6">
    <location>
        <begin position="298"/>
        <end position="418"/>
    </location>
</feature>
<keyword evidence="8" id="KW-1185">Reference proteome</keyword>
<protein>
    <recommendedName>
        <fullName evidence="6">CUB domain-containing protein</fullName>
    </recommendedName>
</protein>
<dbReference type="CDD" id="cd12087">
    <property type="entry name" value="TM_EGFR-like"/>
    <property type="match status" value="1"/>
</dbReference>
<keyword evidence="4" id="KW-1133">Transmembrane helix</keyword>
<dbReference type="PROSITE" id="PS01180">
    <property type="entry name" value="CUB"/>
    <property type="match status" value="5"/>
</dbReference>
<feature type="signal peptide" evidence="5">
    <location>
        <begin position="1"/>
        <end position="24"/>
    </location>
</feature>
<reference evidence="7 8" key="1">
    <citation type="submission" date="2022-05" db="EMBL/GenBank/DDBJ databases">
        <authorList>
            <consortium name="Genoscope - CEA"/>
            <person name="William W."/>
        </authorList>
    </citation>
    <scope>NUCLEOTIDE SEQUENCE [LARGE SCALE GENOMIC DNA]</scope>
</reference>
<dbReference type="PANTHER" id="PTHR24251">
    <property type="entry name" value="OVOCHYMASE-RELATED"/>
    <property type="match status" value="1"/>
</dbReference>
<sequence>MVFVRGFILTSLALLLKEVPVVAGQCGSYPDEKYLGYGWTGSIKIPNSFYTDYGNNLNCKWRLQAPAGQRVLIYFTSFDLENCCSCDYVKIHDGYGSYSNVSKLACGKDLPEPVYSSGRYLYITFRSDGSFGGKGFVVKYRALSSSSSCPSIDTSASIGVIYSPHFPWNYPNYRTCTWNITVPSWKRITLNFTHFDLEGYRFSSCSDDYVEVRTRYSYYGVRKYCGTRSPFIVTRYGSVSVTFYSDSSTTRSGFLAFYQEETSYRPTTYPYYTLATSATTTYPYYFSTFGYHSTVYTCNSNQRTTRIYVGKSSGSKTIQSPNYSRYYDSCSYQIETAEGYVLRLTFVRMSVSSCSGRCCGSVRVYDGLNGNYSSRASLLGEFCNGHYPTTVTTRSNKMSVYFYSRNPYDTFQATVISEKVLFLSTTSEVSLGVCREGHKLLTELSGQLSSLDDGFCTWLITVPKDLRIILYFKSYNIDVTGNNPTCGSQGTRIELKDSFEDQPWKTYCQSKMPQPVATNKSSLLVNFILSESDDKSWFTASYTTLPFEKKVDLGEVSGAEISSPMYPGRYPRNSYFKWSVVAPSGFRIKIQFTKVKMCRYYSDCPKDRVMLLDGSSEESKVLDTIGGERTVQPVYTSGNSLTVEFRSAVGESDYDGNGFKATLSKEAKLYLILLPCAAGILLLFVIVVTIVFMYRRRRLTLPSASRPRMQMSLLNDDDHISTTQISAEANPANEANLPVYRPTTQAIKS</sequence>
<comment type="caution">
    <text evidence="3">Lacks conserved residue(s) required for the propagation of feature annotation.</text>
</comment>
<comment type="caution">
    <text evidence="7">The sequence shown here is derived from an EMBL/GenBank/DDBJ whole genome shotgun (WGS) entry which is preliminary data.</text>
</comment>
<feature type="domain" description="CUB" evidence="6">
    <location>
        <begin position="149"/>
        <end position="261"/>
    </location>
</feature>
<organism evidence="7 8">
    <name type="scientific">Porites lobata</name>
    <dbReference type="NCBI Taxonomy" id="104759"/>
    <lineage>
        <taxon>Eukaryota</taxon>
        <taxon>Metazoa</taxon>
        <taxon>Cnidaria</taxon>
        <taxon>Anthozoa</taxon>
        <taxon>Hexacorallia</taxon>
        <taxon>Scleractinia</taxon>
        <taxon>Fungiina</taxon>
        <taxon>Poritidae</taxon>
        <taxon>Porites</taxon>
    </lineage>
</organism>
<dbReference type="InterPro" id="IPR000859">
    <property type="entry name" value="CUB_dom"/>
</dbReference>
<evidence type="ECO:0000259" key="6">
    <source>
        <dbReference type="PROSITE" id="PS01180"/>
    </source>
</evidence>
<accession>A0ABN8P2E3</accession>
<keyword evidence="4" id="KW-0472">Membrane</keyword>